<dbReference type="PROSITE" id="PS00676">
    <property type="entry name" value="SIGMA54_INTERACT_2"/>
    <property type="match status" value="1"/>
</dbReference>
<keyword evidence="8" id="KW-1185">Reference proteome</keyword>
<evidence type="ECO:0000256" key="2">
    <source>
        <dbReference type="ARBA" id="ARBA00022840"/>
    </source>
</evidence>
<dbReference type="SMART" id="SM00382">
    <property type="entry name" value="AAA"/>
    <property type="match status" value="1"/>
</dbReference>
<keyword evidence="4" id="KW-0238">DNA-binding</keyword>
<keyword evidence="2" id="KW-0067">ATP-binding</keyword>
<evidence type="ECO:0000259" key="6">
    <source>
        <dbReference type="PROSITE" id="PS50045"/>
    </source>
</evidence>
<dbReference type="InterPro" id="IPR003018">
    <property type="entry name" value="GAF"/>
</dbReference>
<keyword evidence="3" id="KW-0805">Transcription regulation</keyword>
<dbReference type="PROSITE" id="PS50045">
    <property type="entry name" value="SIGMA54_INTERACT_4"/>
    <property type="match status" value="1"/>
</dbReference>
<evidence type="ECO:0000313" key="7">
    <source>
        <dbReference type="EMBL" id="KOA18302.1"/>
    </source>
</evidence>
<dbReference type="Gene3D" id="1.10.8.60">
    <property type="match status" value="1"/>
</dbReference>
<dbReference type="GO" id="GO:0043565">
    <property type="term" value="F:sequence-specific DNA binding"/>
    <property type="evidence" value="ECO:0007669"/>
    <property type="project" value="InterPro"/>
</dbReference>
<dbReference type="InterPro" id="IPR025944">
    <property type="entry name" value="Sigma_54_int_dom_CS"/>
</dbReference>
<accession>A0A0L6Z5R5</accession>
<dbReference type="SUPFAM" id="SSF55785">
    <property type="entry name" value="PYP-like sensor domain (PAS domain)"/>
    <property type="match status" value="1"/>
</dbReference>
<dbReference type="Pfam" id="PF00158">
    <property type="entry name" value="Sigma54_activat"/>
    <property type="match status" value="1"/>
</dbReference>
<keyword evidence="1" id="KW-0547">Nucleotide-binding</keyword>
<dbReference type="CDD" id="cd00009">
    <property type="entry name" value="AAA"/>
    <property type="match status" value="1"/>
</dbReference>
<dbReference type="PANTHER" id="PTHR32071:SF57">
    <property type="entry name" value="C4-DICARBOXYLATE TRANSPORT TRANSCRIPTIONAL REGULATORY PROTEIN DCTD"/>
    <property type="match status" value="1"/>
</dbReference>
<dbReference type="PATRIC" id="fig|1121318.3.peg.3198"/>
<evidence type="ECO:0000313" key="8">
    <source>
        <dbReference type="Proteomes" id="UP000037043"/>
    </source>
</evidence>
<dbReference type="InterPro" id="IPR009057">
    <property type="entry name" value="Homeodomain-like_sf"/>
</dbReference>
<name>A0A0L6Z5R5_9CLOT</name>
<dbReference type="InterPro" id="IPR035965">
    <property type="entry name" value="PAS-like_dom_sf"/>
</dbReference>
<protein>
    <submittedName>
        <fullName evidence="7">Acetoin dehydrogenase operon transcriptional activator AcoR</fullName>
    </submittedName>
</protein>
<keyword evidence="5" id="KW-0804">Transcription</keyword>
<evidence type="ECO:0000256" key="1">
    <source>
        <dbReference type="ARBA" id="ARBA00022741"/>
    </source>
</evidence>
<dbReference type="PROSITE" id="PS00675">
    <property type="entry name" value="SIGMA54_INTERACT_1"/>
    <property type="match status" value="1"/>
</dbReference>
<evidence type="ECO:0000256" key="5">
    <source>
        <dbReference type="ARBA" id="ARBA00023163"/>
    </source>
</evidence>
<organism evidence="7 8">
    <name type="scientific">Clostridium homopropionicum DSM 5847</name>
    <dbReference type="NCBI Taxonomy" id="1121318"/>
    <lineage>
        <taxon>Bacteria</taxon>
        <taxon>Bacillati</taxon>
        <taxon>Bacillota</taxon>
        <taxon>Clostridia</taxon>
        <taxon>Eubacteriales</taxon>
        <taxon>Clostridiaceae</taxon>
        <taxon>Clostridium</taxon>
    </lineage>
</organism>
<dbReference type="GO" id="GO:0005524">
    <property type="term" value="F:ATP binding"/>
    <property type="evidence" value="ECO:0007669"/>
    <property type="project" value="UniProtKB-KW"/>
</dbReference>
<dbReference type="Gene3D" id="1.10.10.60">
    <property type="entry name" value="Homeodomain-like"/>
    <property type="match status" value="1"/>
</dbReference>
<comment type="caution">
    <text evidence="7">The sequence shown here is derived from an EMBL/GenBank/DDBJ whole genome shotgun (WGS) entry which is preliminary data.</text>
</comment>
<dbReference type="SMART" id="SM00091">
    <property type="entry name" value="PAS"/>
    <property type="match status" value="1"/>
</dbReference>
<dbReference type="InterPro" id="IPR002078">
    <property type="entry name" value="Sigma_54_int"/>
</dbReference>
<dbReference type="InterPro" id="IPR058031">
    <property type="entry name" value="AAA_lid_NorR"/>
</dbReference>
<dbReference type="SUPFAM" id="SSF52540">
    <property type="entry name" value="P-loop containing nucleoside triphosphate hydrolases"/>
    <property type="match status" value="1"/>
</dbReference>
<dbReference type="Pfam" id="PF25601">
    <property type="entry name" value="AAA_lid_14"/>
    <property type="match status" value="1"/>
</dbReference>
<dbReference type="Gene3D" id="3.40.50.300">
    <property type="entry name" value="P-loop containing nucleotide triphosphate hydrolases"/>
    <property type="match status" value="1"/>
</dbReference>
<dbReference type="Gene3D" id="3.30.450.40">
    <property type="match status" value="1"/>
</dbReference>
<evidence type="ECO:0000256" key="3">
    <source>
        <dbReference type="ARBA" id="ARBA00023015"/>
    </source>
</evidence>
<dbReference type="InterPro" id="IPR027417">
    <property type="entry name" value="P-loop_NTPase"/>
</dbReference>
<dbReference type="PANTHER" id="PTHR32071">
    <property type="entry name" value="TRANSCRIPTIONAL REGULATORY PROTEIN"/>
    <property type="match status" value="1"/>
</dbReference>
<dbReference type="PRINTS" id="PR01590">
    <property type="entry name" value="HTHFIS"/>
</dbReference>
<dbReference type="GO" id="GO:0006355">
    <property type="term" value="P:regulation of DNA-templated transcription"/>
    <property type="evidence" value="ECO:0007669"/>
    <property type="project" value="InterPro"/>
</dbReference>
<dbReference type="CDD" id="cd00130">
    <property type="entry name" value="PAS"/>
    <property type="match status" value="1"/>
</dbReference>
<gene>
    <name evidence="7" type="primary">acoR_4</name>
    <name evidence="7" type="ORF">CLHOM_31990</name>
</gene>
<dbReference type="Pfam" id="PF02954">
    <property type="entry name" value="HTH_8"/>
    <property type="match status" value="1"/>
</dbReference>
<dbReference type="STRING" id="36844.SAMN04488501_101284"/>
<feature type="domain" description="Sigma-54 factor interaction" evidence="6">
    <location>
        <begin position="326"/>
        <end position="556"/>
    </location>
</feature>
<dbReference type="PROSITE" id="PS00688">
    <property type="entry name" value="SIGMA54_INTERACT_3"/>
    <property type="match status" value="1"/>
</dbReference>
<reference evidence="8" key="1">
    <citation type="submission" date="2015-08" db="EMBL/GenBank/DDBJ databases">
        <title>Genome sequence of the strict anaerobe Clostridium homopropionicum LuHBu1 (DSM 5847T).</title>
        <authorList>
            <person name="Poehlein A."/>
            <person name="Beck M."/>
            <person name="Schiel-Bengelsdorf B."/>
            <person name="Bengelsdorf F.R."/>
            <person name="Daniel R."/>
            <person name="Duerre P."/>
        </authorList>
    </citation>
    <scope>NUCLEOTIDE SEQUENCE [LARGE SCALE GENOMIC DNA]</scope>
    <source>
        <strain evidence="8">DSM 5847</strain>
    </source>
</reference>
<dbReference type="InterPro" id="IPR003593">
    <property type="entry name" value="AAA+_ATPase"/>
</dbReference>
<dbReference type="InterPro" id="IPR025662">
    <property type="entry name" value="Sigma_54_int_dom_ATP-bd_1"/>
</dbReference>
<dbReference type="EMBL" id="LHUR01000042">
    <property type="protein sequence ID" value="KOA18302.1"/>
    <property type="molecule type" value="Genomic_DNA"/>
</dbReference>
<dbReference type="InterPro" id="IPR002197">
    <property type="entry name" value="HTH_Fis"/>
</dbReference>
<proteinExistence type="predicted"/>
<evidence type="ECO:0000256" key="4">
    <source>
        <dbReference type="ARBA" id="ARBA00023125"/>
    </source>
</evidence>
<sequence>MDYKKDQRSEVIEKSHLRSINYGIEKERLVSKKILKGRERDYNIKSKESIIKVATPVMDTLQEILQDSGFFIVLTDEEGCILNTVGDKDILLEAEKMDMVVGAYMDEKSIGTNAMAIAIKEDMPIQVSAKEHFINAYHKWTCSAAPIHNINDEIIGSINLTGKKDKVHPHTLGLAVASVKSIENQLKADFINEKLEEAYEYMNAIVDSMSYGICAVNFHGEIKSINKNACIMLNVDKEGILSKSIDLVLPTWKQIIKELQEGKTFIDRECSFNNRDKNDRFLVNATPIKNGNEVLGMLIVFREMHNVYKIVNKYGGMIATYTFDDIIGKSPELLKVLDFAKTIASTPSTVLIQGESGTGKELLAQAIHNYGIRKRQSFVAINCGAIPKSLIESELFGYEEGAFTGAKSGGNIGKFQLANGGTLFLDEIGEMPLDMQVKLLRVLQEGYIVKVGGNKVIPIDVRIIAATNKDLKEEVKKGTFREDLFYRLTVIPIRLPSLRERKGDLEVLIRHYLRIKASKLNKPIPRIDKKLIEEIREYNWPGNIRELENFIENIVSLEGKTTFDLKENVNINPSSSSSINKFEEGMTIKDMEIKLIKETIERCNGNMTKVAKNLGIGRNTLYCKIKNYNILT</sequence>
<dbReference type="FunFam" id="3.40.50.300:FF:000006">
    <property type="entry name" value="DNA-binding transcriptional regulator NtrC"/>
    <property type="match status" value="1"/>
</dbReference>
<dbReference type="Proteomes" id="UP000037043">
    <property type="component" value="Unassembled WGS sequence"/>
</dbReference>
<dbReference type="InterPro" id="IPR025943">
    <property type="entry name" value="Sigma_54_int_dom_ATP-bd_2"/>
</dbReference>
<dbReference type="Pfam" id="PF00989">
    <property type="entry name" value="PAS"/>
    <property type="match status" value="1"/>
</dbReference>
<dbReference type="RefSeq" id="WP_052222652.1">
    <property type="nucleotide sequence ID" value="NZ_LHUR01000042.1"/>
</dbReference>
<dbReference type="InterPro" id="IPR000014">
    <property type="entry name" value="PAS"/>
</dbReference>
<dbReference type="Pfam" id="PF01590">
    <property type="entry name" value="GAF"/>
    <property type="match status" value="1"/>
</dbReference>
<dbReference type="InterPro" id="IPR029016">
    <property type="entry name" value="GAF-like_dom_sf"/>
</dbReference>
<dbReference type="AlphaFoldDB" id="A0A0L6Z5R5"/>
<dbReference type="InterPro" id="IPR013767">
    <property type="entry name" value="PAS_fold"/>
</dbReference>
<dbReference type="SUPFAM" id="SSF46689">
    <property type="entry name" value="Homeodomain-like"/>
    <property type="match status" value="1"/>
</dbReference>
<dbReference type="Gene3D" id="3.30.450.20">
    <property type="entry name" value="PAS domain"/>
    <property type="match status" value="1"/>
</dbReference>